<keyword evidence="2" id="KW-1185">Reference proteome</keyword>
<dbReference type="AlphaFoldDB" id="A0A402BFW7"/>
<dbReference type="Proteomes" id="UP000287171">
    <property type="component" value="Unassembled WGS sequence"/>
</dbReference>
<reference evidence="2" key="1">
    <citation type="submission" date="2018-12" db="EMBL/GenBank/DDBJ databases">
        <title>Tengunoibacter tsumagoiensis gen. nov., sp. nov., Dictyobacter kobayashii sp. nov., D. alpinus sp. nov., and D. joshuensis sp. nov. and description of Dictyobacteraceae fam. nov. within the order Ktedonobacterales isolated from Tengu-no-mugimeshi.</title>
        <authorList>
            <person name="Wang C.M."/>
            <person name="Zheng Y."/>
            <person name="Sakai Y."/>
            <person name="Toyoda A."/>
            <person name="Minakuchi Y."/>
            <person name="Abe K."/>
            <person name="Yokota A."/>
            <person name="Yabe S."/>
        </authorList>
    </citation>
    <scope>NUCLEOTIDE SEQUENCE [LARGE SCALE GENOMIC DNA]</scope>
    <source>
        <strain evidence="2">Uno16</strain>
    </source>
</reference>
<proteinExistence type="predicted"/>
<comment type="caution">
    <text evidence="1">The sequence shown here is derived from an EMBL/GenBank/DDBJ whole genome shotgun (WGS) entry which is preliminary data.</text>
</comment>
<evidence type="ECO:0000313" key="1">
    <source>
        <dbReference type="EMBL" id="GCE30157.1"/>
    </source>
</evidence>
<accession>A0A402BFW7</accession>
<sequence>MDHSNNKVICARCFVWHASMTGFGWHYMTCDVVVIWMTHSEKALGQARHIYYLEERNTYNAYE</sequence>
<gene>
    <name evidence="1" type="ORF">KDA_56410</name>
</gene>
<organism evidence="1 2">
    <name type="scientific">Dictyobacter alpinus</name>
    <dbReference type="NCBI Taxonomy" id="2014873"/>
    <lineage>
        <taxon>Bacteria</taxon>
        <taxon>Bacillati</taxon>
        <taxon>Chloroflexota</taxon>
        <taxon>Ktedonobacteria</taxon>
        <taxon>Ktedonobacterales</taxon>
        <taxon>Dictyobacteraceae</taxon>
        <taxon>Dictyobacter</taxon>
    </lineage>
</organism>
<name>A0A402BFW7_9CHLR</name>
<evidence type="ECO:0000313" key="2">
    <source>
        <dbReference type="Proteomes" id="UP000287171"/>
    </source>
</evidence>
<protein>
    <submittedName>
        <fullName evidence="1">Uncharacterized protein</fullName>
    </submittedName>
</protein>
<dbReference type="EMBL" id="BIFT01000002">
    <property type="protein sequence ID" value="GCE30157.1"/>
    <property type="molecule type" value="Genomic_DNA"/>
</dbReference>